<feature type="domain" description="Alpha-type protein kinase" evidence="7">
    <location>
        <begin position="1"/>
        <end position="161"/>
    </location>
</feature>
<keyword evidence="2" id="KW-0808">Transferase</keyword>
<dbReference type="PANTHER" id="PTHR45992">
    <property type="entry name" value="EUKARYOTIC ELONGATION FACTOR 2 KINASE-RELATED"/>
    <property type="match status" value="1"/>
</dbReference>
<evidence type="ECO:0000313" key="8">
    <source>
        <dbReference type="EMBL" id="CAE4628576.1"/>
    </source>
</evidence>
<protein>
    <recommendedName>
        <fullName evidence="7">Alpha-type protein kinase domain-containing protein</fullName>
    </recommendedName>
</protein>
<evidence type="ECO:0000256" key="6">
    <source>
        <dbReference type="SAM" id="MobiDB-lite"/>
    </source>
</evidence>
<dbReference type="GO" id="GO:0004674">
    <property type="term" value="F:protein serine/threonine kinase activity"/>
    <property type="evidence" value="ECO:0007669"/>
    <property type="project" value="UniProtKB-KW"/>
</dbReference>
<keyword evidence="3" id="KW-0547">Nucleotide-binding</keyword>
<dbReference type="InterPro" id="IPR051852">
    <property type="entry name" value="Alpha-type_PK"/>
</dbReference>
<name>A0A7S4W6V2_9STRA</name>
<dbReference type="Pfam" id="PF02816">
    <property type="entry name" value="Alpha_kinase"/>
    <property type="match status" value="1"/>
</dbReference>
<keyword evidence="1" id="KW-0723">Serine/threonine-protein kinase</keyword>
<gene>
    <name evidence="8" type="ORF">DBRI00130_LOCUS26124</name>
</gene>
<reference evidence="8" key="1">
    <citation type="submission" date="2021-01" db="EMBL/GenBank/DDBJ databases">
        <authorList>
            <person name="Corre E."/>
            <person name="Pelletier E."/>
            <person name="Niang G."/>
            <person name="Scheremetjew M."/>
            <person name="Finn R."/>
            <person name="Kale V."/>
            <person name="Holt S."/>
            <person name="Cochrane G."/>
            <person name="Meng A."/>
            <person name="Brown T."/>
            <person name="Cohen L."/>
        </authorList>
    </citation>
    <scope>NUCLEOTIDE SEQUENCE</scope>
    <source>
        <strain evidence="8">GSO104</strain>
    </source>
</reference>
<keyword evidence="5" id="KW-0067">ATP-binding</keyword>
<dbReference type="AlphaFoldDB" id="A0A7S4W6V2"/>
<dbReference type="GO" id="GO:0005524">
    <property type="term" value="F:ATP binding"/>
    <property type="evidence" value="ECO:0007669"/>
    <property type="project" value="UniProtKB-KW"/>
</dbReference>
<dbReference type="Gene3D" id="3.20.200.10">
    <property type="entry name" value="MHCK/EF2 kinase"/>
    <property type="match status" value="1"/>
</dbReference>
<dbReference type="SMART" id="SM00811">
    <property type="entry name" value="Alpha_kinase"/>
    <property type="match status" value="1"/>
</dbReference>
<evidence type="ECO:0000256" key="2">
    <source>
        <dbReference type="ARBA" id="ARBA00022679"/>
    </source>
</evidence>
<feature type="compositionally biased region" description="Acidic residues" evidence="6">
    <location>
        <begin position="47"/>
        <end position="65"/>
    </location>
</feature>
<dbReference type="SUPFAM" id="SSF56112">
    <property type="entry name" value="Protein kinase-like (PK-like)"/>
    <property type="match status" value="1"/>
</dbReference>
<evidence type="ECO:0000256" key="4">
    <source>
        <dbReference type="ARBA" id="ARBA00022777"/>
    </source>
</evidence>
<evidence type="ECO:0000256" key="3">
    <source>
        <dbReference type="ARBA" id="ARBA00022741"/>
    </source>
</evidence>
<evidence type="ECO:0000256" key="1">
    <source>
        <dbReference type="ARBA" id="ARBA00022527"/>
    </source>
</evidence>
<dbReference type="PROSITE" id="PS51158">
    <property type="entry name" value="ALPHA_KINASE"/>
    <property type="match status" value="1"/>
</dbReference>
<dbReference type="InterPro" id="IPR004166">
    <property type="entry name" value="a-kinase_dom"/>
</dbReference>
<organism evidence="8">
    <name type="scientific">Ditylum brightwellii</name>
    <dbReference type="NCBI Taxonomy" id="49249"/>
    <lineage>
        <taxon>Eukaryota</taxon>
        <taxon>Sar</taxon>
        <taxon>Stramenopiles</taxon>
        <taxon>Ochrophyta</taxon>
        <taxon>Bacillariophyta</taxon>
        <taxon>Mediophyceae</taxon>
        <taxon>Lithodesmiophycidae</taxon>
        <taxon>Lithodesmiales</taxon>
        <taxon>Lithodesmiaceae</taxon>
        <taxon>Ditylum</taxon>
    </lineage>
</organism>
<evidence type="ECO:0000259" key="7">
    <source>
        <dbReference type="PROSITE" id="PS51158"/>
    </source>
</evidence>
<feature type="region of interest" description="Disordered" evidence="6">
    <location>
        <begin position="45"/>
        <end position="65"/>
    </location>
</feature>
<dbReference type="EMBL" id="HBNS01033380">
    <property type="protein sequence ID" value="CAE4628576.1"/>
    <property type="molecule type" value="Transcribed_RNA"/>
</dbReference>
<accession>A0A7S4W6V2</accession>
<dbReference type="PANTHER" id="PTHR45992:SF11">
    <property type="entry name" value="ALPHA-TYPE PROTEIN KINASE DOMAIN-CONTAINING PROTEIN"/>
    <property type="match status" value="1"/>
</dbReference>
<sequence>MGVLVGKQLDPKKYKKWNDDCGAVDGQNPFENRAGYDMMHAPLDAFAESDEESEDDSSEDDCSGDKVEDDEVFTVADIPQAFSHFTYTYTKRKLLVCDLQGVLSTTTPPLFELTDPVIHFMSRRKMKSIFGRTDRGYKGRNDFFRTHKCSPLCRMINRRWIRKVGEHQRSSHLDDLEEQISNVAF</sequence>
<evidence type="ECO:0000256" key="5">
    <source>
        <dbReference type="ARBA" id="ARBA00022840"/>
    </source>
</evidence>
<keyword evidence="4" id="KW-0418">Kinase</keyword>
<dbReference type="InterPro" id="IPR011009">
    <property type="entry name" value="Kinase-like_dom_sf"/>
</dbReference>
<proteinExistence type="predicted"/>